<dbReference type="GeneTree" id="ENSGT01030000235163"/>
<dbReference type="InterPro" id="IPR020901">
    <property type="entry name" value="Prtase_inh_Kunz-CS"/>
</dbReference>
<dbReference type="STRING" id="80966.ENSAPOP00000015890"/>
<dbReference type="Gene3D" id="4.10.410.10">
    <property type="entry name" value="Pancreatic trypsin inhibitor Kunitz domain"/>
    <property type="match status" value="1"/>
</dbReference>
<feature type="signal peptide" evidence="2">
    <location>
        <begin position="1"/>
        <end position="20"/>
    </location>
</feature>
<protein>
    <recommendedName>
        <fullName evidence="3">BPTI/Kunitz inhibitor domain-containing protein</fullName>
    </recommendedName>
</protein>
<dbReference type="Pfam" id="PF00014">
    <property type="entry name" value="Kunitz_BPTI"/>
    <property type="match status" value="1"/>
</dbReference>
<organism evidence="4 5">
    <name type="scientific">Acanthochromis polyacanthus</name>
    <name type="common">spiny chromis</name>
    <dbReference type="NCBI Taxonomy" id="80966"/>
    <lineage>
        <taxon>Eukaryota</taxon>
        <taxon>Metazoa</taxon>
        <taxon>Chordata</taxon>
        <taxon>Craniata</taxon>
        <taxon>Vertebrata</taxon>
        <taxon>Euteleostomi</taxon>
        <taxon>Actinopterygii</taxon>
        <taxon>Neopterygii</taxon>
        <taxon>Teleostei</taxon>
        <taxon>Neoteleostei</taxon>
        <taxon>Acanthomorphata</taxon>
        <taxon>Ovalentaria</taxon>
        <taxon>Pomacentridae</taxon>
        <taxon>Acanthochromis</taxon>
    </lineage>
</organism>
<keyword evidence="1" id="KW-1015">Disulfide bond</keyword>
<dbReference type="PROSITE" id="PS00280">
    <property type="entry name" value="BPTI_KUNITZ_1"/>
    <property type="match status" value="1"/>
</dbReference>
<evidence type="ECO:0000313" key="4">
    <source>
        <dbReference type="Ensembl" id="ENSAPOP00000015890.1"/>
    </source>
</evidence>
<evidence type="ECO:0000256" key="2">
    <source>
        <dbReference type="SAM" id="SignalP"/>
    </source>
</evidence>
<evidence type="ECO:0000256" key="1">
    <source>
        <dbReference type="ARBA" id="ARBA00023157"/>
    </source>
</evidence>
<dbReference type="GO" id="GO:0005615">
    <property type="term" value="C:extracellular space"/>
    <property type="evidence" value="ECO:0007669"/>
    <property type="project" value="TreeGrafter"/>
</dbReference>
<dbReference type="SUPFAM" id="SSF57362">
    <property type="entry name" value="BPTI-like"/>
    <property type="match status" value="1"/>
</dbReference>
<keyword evidence="2" id="KW-0732">Signal</keyword>
<reference evidence="4" key="2">
    <citation type="submission" date="2025-09" db="UniProtKB">
        <authorList>
            <consortium name="Ensembl"/>
        </authorList>
    </citation>
    <scope>IDENTIFICATION</scope>
</reference>
<dbReference type="PROSITE" id="PS50279">
    <property type="entry name" value="BPTI_KUNITZ_2"/>
    <property type="match status" value="1"/>
</dbReference>
<dbReference type="Ensembl" id="ENSAPOT00000024720.1">
    <property type="protein sequence ID" value="ENSAPOP00000015890.1"/>
    <property type="gene ID" value="ENSAPOG00000018992.1"/>
</dbReference>
<feature type="domain" description="BPTI/Kunitz inhibitor" evidence="3">
    <location>
        <begin position="50"/>
        <end position="100"/>
    </location>
</feature>
<feature type="chain" id="PRO_5018597411" description="BPTI/Kunitz inhibitor domain-containing protein" evidence="2">
    <location>
        <begin position="21"/>
        <end position="113"/>
    </location>
</feature>
<dbReference type="GO" id="GO:0004867">
    <property type="term" value="F:serine-type endopeptidase inhibitor activity"/>
    <property type="evidence" value="ECO:0007669"/>
    <property type="project" value="InterPro"/>
</dbReference>
<reference evidence="4" key="1">
    <citation type="submission" date="2025-08" db="UniProtKB">
        <authorList>
            <consortium name="Ensembl"/>
        </authorList>
    </citation>
    <scope>IDENTIFICATION</scope>
</reference>
<dbReference type="InterPro" id="IPR002223">
    <property type="entry name" value="Kunitz_BPTI"/>
</dbReference>
<keyword evidence="5" id="KW-1185">Reference proteome</keyword>
<evidence type="ECO:0000313" key="5">
    <source>
        <dbReference type="Proteomes" id="UP000257200"/>
    </source>
</evidence>
<dbReference type="AlphaFoldDB" id="A0A3Q1GDQ5"/>
<dbReference type="SMART" id="SM00131">
    <property type="entry name" value="KU"/>
    <property type="match status" value="1"/>
</dbReference>
<dbReference type="InterPro" id="IPR036880">
    <property type="entry name" value="Kunitz_BPTI_sf"/>
</dbReference>
<dbReference type="CDD" id="cd22631">
    <property type="entry name" value="Kunitz_collagen_alpha6_VI-like"/>
    <property type="match status" value="1"/>
</dbReference>
<evidence type="ECO:0000259" key="3">
    <source>
        <dbReference type="PROSITE" id="PS50279"/>
    </source>
</evidence>
<dbReference type="InParanoid" id="A0A3Q1GDQ5"/>
<dbReference type="PANTHER" id="PTHR10083">
    <property type="entry name" value="KUNITZ-TYPE PROTEASE INHIBITOR-RELATED"/>
    <property type="match status" value="1"/>
</dbReference>
<dbReference type="PANTHER" id="PTHR10083:SF375">
    <property type="entry name" value="BPTI_KUNITZ INHIBITOR DOMAIN-CONTAINING PROTEIN"/>
    <property type="match status" value="1"/>
</dbReference>
<dbReference type="FunFam" id="4.10.410.10:FF:000020">
    <property type="entry name" value="Collagen, type VI, alpha 3"/>
    <property type="match status" value="1"/>
</dbReference>
<name>A0A3Q1GDQ5_9TELE</name>
<sequence>WKFSCSGLNLSVCLHVLAWCLTDQALCGSELKILYSNSMMCLLSSPSDVCLLTMDAGDCQNYVLMWFYDSKQGKCSRFWYGGCGGNENRFTTQKECENLCVRNPPEKHDYAIA</sequence>
<proteinExistence type="predicted"/>
<dbReference type="Proteomes" id="UP000257200">
    <property type="component" value="Unplaced"/>
</dbReference>
<accession>A0A3Q1GDQ5</accession>
<dbReference type="InterPro" id="IPR050098">
    <property type="entry name" value="TFPI/VKTCI-like"/>
</dbReference>
<dbReference type="PRINTS" id="PR00759">
    <property type="entry name" value="BASICPTASE"/>
</dbReference>